<keyword evidence="2" id="KW-1003">Cell membrane</keyword>
<dbReference type="InterPro" id="IPR052027">
    <property type="entry name" value="PspC"/>
</dbReference>
<evidence type="ECO:0000256" key="5">
    <source>
        <dbReference type="ARBA" id="ARBA00023136"/>
    </source>
</evidence>
<evidence type="ECO:0000256" key="3">
    <source>
        <dbReference type="ARBA" id="ARBA00022692"/>
    </source>
</evidence>
<evidence type="ECO:0000256" key="6">
    <source>
        <dbReference type="SAM" id="Phobius"/>
    </source>
</evidence>
<feature type="transmembrane region" description="Helical" evidence="6">
    <location>
        <begin position="33"/>
        <end position="57"/>
    </location>
</feature>
<evidence type="ECO:0000313" key="8">
    <source>
        <dbReference type="EMBL" id="MYL65034.1"/>
    </source>
</evidence>
<comment type="subcellular location">
    <subcellularLocation>
        <location evidence="1">Cell membrane</location>
        <topology evidence="1">Single-pass membrane protein</topology>
    </subcellularLocation>
</comment>
<dbReference type="Pfam" id="PF04024">
    <property type="entry name" value="PspC"/>
    <property type="match status" value="1"/>
</dbReference>
<gene>
    <name evidence="8" type="ORF">GLW07_16875</name>
</gene>
<dbReference type="AlphaFoldDB" id="A0A845F2T1"/>
<sequence length="67" mass="7377">MKKFYKSTTNKKLSGVIGGASEIFNIDASMLRIAYFALSLFTSGLFVLIYIAAAIILPTDKEVQNNQ</sequence>
<comment type="caution">
    <text evidence="8">The sequence shown here is derived from an EMBL/GenBank/DDBJ whole genome shotgun (WGS) entry which is preliminary data.</text>
</comment>
<protein>
    <submittedName>
        <fullName evidence="8">PspC domain-containing protein</fullName>
    </submittedName>
</protein>
<proteinExistence type="predicted"/>
<name>A0A845F2T1_9BACL</name>
<evidence type="ECO:0000256" key="4">
    <source>
        <dbReference type="ARBA" id="ARBA00022989"/>
    </source>
</evidence>
<evidence type="ECO:0000259" key="7">
    <source>
        <dbReference type="Pfam" id="PF04024"/>
    </source>
</evidence>
<dbReference type="PANTHER" id="PTHR33885:SF3">
    <property type="entry name" value="PHAGE SHOCK PROTEIN C"/>
    <property type="match status" value="1"/>
</dbReference>
<evidence type="ECO:0000313" key="9">
    <source>
        <dbReference type="Proteomes" id="UP000447833"/>
    </source>
</evidence>
<dbReference type="PANTHER" id="PTHR33885">
    <property type="entry name" value="PHAGE SHOCK PROTEIN C"/>
    <property type="match status" value="1"/>
</dbReference>
<accession>A0A845F2T1</accession>
<dbReference type="Proteomes" id="UP000447833">
    <property type="component" value="Unassembled WGS sequence"/>
</dbReference>
<evidence type="ECO:0000256" key="2">
    <source>
        <dbReference type="ARBA" id="ARBA00022475"/>
    </source>
</evidence>
<dbReference type="GO" id="GO:0005886">
    <property type="term" value="C:plasma membrane"/>
    <property type="evidence" value="ECO:0007669"/>
    <property type="project" value="UniProtKB-SubCell"/>
</dbReference>
<reference evidence="8 9" key="1">
    <citation type="submission" date="2019-11" db="EMBL/GenBank/DDBJ databases">
        <title>Genome sequences of 17 halophilic strains isolated from different environments.</title>
        <authorList>
            <person name="Furrow R.E."/>
        </authorList>
    </citation>
    <scope>NUCLEOTIDE SEQUENCE [LARGE SCALE GENOMIC DNA]</scope>
    <source>
        <strain evidence="8 9">22506_14_FS</strain>
    </source>
</reference>
<organism evidence="8 9">
    <name type="scientific">Guptibacillus hwajinpoensis</name>
    <dbReference type="NCBI Taxonomy" id="208199"/>
    <lineage>
        <taxon>Bacteria</taxon>
        <taxon>Bacillati</taxon>
        <taxon>Bacillota</taxon>
        <taxon>Bacilli</taxon>
        <taxon>Bacillales</taxon>
        <taxon>Guptibacillaceae</taxon>
        <taxon>Guptibacillus</taxon>
    </lineage>
</organism>
<keyword evidence="5 6" id="KW-0472">Membrane</keyword>
<evidence type="ECO:0000256" key="1">
    <source>
        <dbReference type="ARBA" id="ARBA00004162"/>
    </source>
</evidence>
<dbReference type="InterPro" id="IPR007168">
    <property type="entry name" value="Phageshock_PspC_N"/>
</dbReference>
<keyword evidence="3 6" id="KW-0812">Transmembrane</keyword>
<feature type="domain" description="Phage shock protein PspC N-terminal" evidence="7">
    <location>
        <begin position="2"/>
        <end position="59"/>
    </location>
</feature>
<dbReference type="EMBL" id="WMEY01000005">
    <property type="protein sequence ID" value="MYL65034.1"/>
    <property type="molecule type" value="Genomic_DNA"/>
</dbReference>
<dbReference type="RefSeq" id="WP_160920414.1">
    <property type="nucleotide sequence ID" value="NZ_WMEY01000005.1"/>
</dbReference>
<keyword evidence="4 6" id="KW-1133">Transmembrane helix</keyword>